<keyword evidence="2" id="KW-0732">Signal</keyword>
<organism evidence="3 4">
    <name type="scientific">Thiothrix litoralis</name>
    <dbReference type="NCBI Taxonomy" id="2891210"/>
    <lineage>
        <taxon>Bacteria</taxon>
        <taxon>Pseudomonadati</taxon>
        <taxon>Pseudomonadota</taxon>
        <taxon>Gammaproteobacteria</taxon>
        <taxon>Thiotrichales</taxon>
        <taxon>Thiotrichaceae</taxon>
        <taxon>Thiothrix</taxon>
    </lineage>
</organism>
<feature type="chain" id="PRO_5046602157" evidence="2">
    <location>
        <begin position="23"/>
        <end position="74"/>
    </location>
</feature>
<accession>A0ABX7WNB0</accession>
<feature type="transmembrane region" description="Helical" evidence="1">
    <location>
        <begin position="40"/>
        <end position="64"/>
    </location>
</feature>
<keyword evidence="1" id="KW-0812">Transmembrane</keyword>
<sequence length="74" mass="8347">MHKRLVFLITSVFLMLSGSAFAHSGILPHPETASEPSHFIVHTLMLLPVVLGAWLLFAGVKRLLTQRIRSRQRD</sequence>
<evidence type="ECO:0000313" key="4">
    <source>
        <dbReference type="Proteomes" id="UP000672039"/>
    </source>
</evidence>
<dbReference type="Proteomes" id="UP000672039">
    <property type="component" value="Chromosome"/>
</dbReference>
<evidence type="ECO:0000256" key="2">
    <source>
        <dbReference type="SAM" id="SignalP"/>
    </source>
</evidence>
<reference evidence="3 4" key="1">
    <citation type="submission" date="2021-04" db="EMBL/GenBank/DDBJ databases">
        <title>Genomics, taxonomy and metabolism of representatives of sulfur bacteria of the genus Thiothrix: Thiothrix fructosivorans QT, Thiothrix unzii A1T and three new species, Thiothrix subterranea sp. nov., Thiothrix litoralis sp. nov. and 'Candidatus Thiothrix anitrata' sp. nov.</title>
        <authorList>
            <person name="Ravin N.V."/>
            <person name="Smolyakov D."/>
            <person name="Rudenko T.S."/>
            <person name="Mardanov A.V."/>
            <person name="Beletsky A.V."/>
            <person name="Markov N.D."/>
            <person name="Fomenkov A.I."/>
            <person name="Roberts R.J."/>
            <person name="Karnachuk O.V."/>
            <person name="Novikov A."/>
            <person name="Grabovich M.Y."/>
        </authorList>
    </citation>
    <scope>NUCLEOTIDE SEQUENCE [LARGE SCALE GENOMIC DNA]</scope>
    <source>
        <strain evidence="3 4">AS</strain>
    </source>
</reference>
<evidence type="ECO:0000256" key="1">
    <source>
        <dbReference type="SAM" id="Phobius"/>
    </source>
</evidence>
<dbReference type="EMBL" id="CP072801">
    <property type="protein sequence ID" value="QTR44900.1"/>
    <property type="molecule type" value="Genomic_DNA"/>
</dbReference>
<gene>
    <name evidence="3" type="ORF">J9253_12840</name>
</gene>
<keyword evidence="1" id="KW-0472">Membrane</keyword>
<name>A0ABX7WNB0_9GAMM</name>
<dbReference type="RefSeq" id="WP_210221341.1">
    <property type="nucleotide sequence ID" value="NZ_CP072801.1"/>
</dbReference>
<proteinExistence type="predicted"/>
<keyword evidence="1" id="KW-1133">Transmembrane helix</keyword>
<feature type="signal peptide" evidence="2">
    <location>
        <begin position="1"/>
        <end position="22"/>
    </location>
</feature>
<evidence type="ECO:0000313" key="3">
    <source>
        <dbReference type="EMBL" id="QTR44900.1"/>
    </source>
</evidence>
<keyword evidence="4" id="KW-1185">Reference proteome</keyword>
<protein>
    <submittedName>
        <fullName evidence="3">Uncharacterized protein</fullName>
    </submittedName>
</protein>